<keyword evidence="2" id="KW-0698">rRNA processing</keyword>
<dbReference type="AlphaFoldDB" id="A0A021VX48"/>
<evidence type="ECO:0000256" key="5">
    <source>
        <dbReference type="ARBA" id="ARBA00022691"/>
    </source>
</evidence>
<feature type="binding site" evidence="9">
    <location>
        <position position="261"/>
    </location>
    <ligand>
        <name>S-adenosyl-L-methionine</name>
        <dbReference type="ChEBI" id="CHEBI:59789"/>
    </ligand>
</feature>
<sequence>MQCHYYDAALCRSCTLLPTPYAEQVAGKERHCRTLLGDPAGLAWLPPVLSPEARFRNKAKMVVAGTVQQPTLGILDADGHGVDLRDCALHSPGLHAALPALARVVTGAALTPYDVPARRGELKHLLVTESPDGELMVRFVLRSTEAVARLRKHLPALRAALPRVRVVSVNVQPEHKAVLEGEREIVLTADETLPMRLDAVTLHLRPQSFFQTNTPVAAALYRQARDWVDAAAPSSVWDLYCGVGGFALHVAGPGRDVVGVEVSTEAVASAQLSASEAGLAGAAFVADEATAFALRTQPHEAPDLVVVNPPRRGIGPELAGWLEASRARHVVYSSCNAVTLARDLAAMPSLVPVQARVLDMFPQTSHYEVAVLLARHAVP</sequence>
<dbReference type="Gene3D" id="3.40.50.150">
    <property type="entry name" value="Vaccinia Virus protein VP39"/>
    <property type="match status" value="1"/>
</dbReference>
<comment type="similarity">
    <text evidence="9">Belongs to the class I-like SAM-binding methyltransferase superfamily. RNA M5U methyltransferase family.</text>
</comment>
<feature type="binding site" evidence="9">
    <location>
        <position position="240"/>
    </location>
    <ligand>
        <name>S-adenosyl-L-methionine</name>
        <dbReference type="ChEBI" id="CHEBI:59789"/>
    </ligand>
</feature>
<dbReference type="InterPro" id="IPR030391">
    <property type="entry name" value="MeTrfase_TrmA_CS"/>
</dbReference>
<keyword evidence="5 9" id="KW-0949">S-adenosyl-L-methionine</keyword>
<dbReference type="Proteomes" id="UP000019753">
    <property type="component" value="Unassembled WGS sequence"/>
</dbReference>
<reference evidence="11 12" key="1">
    <citation type="submission" date="2014-01" db="EMBL/GenBank/DDBJ databases">
        <title>Actinotalea ferrariae CF5-4.</title>
        <authorList>
            <person name="Chen F."/>
            <person name="Li Y."/>
            <person name="Wang G."/>
        </authorList>
    </citation>
    <scope>NUCLEOTIDE SEQUENCE [LARGE SCALE GENOMIC DNA]</scope>
    <source>
        <strain evidence="11 12">CF5-4</strain>
    </source>
</reference>
<evidence type="ECO:0000313" key="12">
    <source>
        <dbReference type="Proteomes" id="UP000019753"/>
    </source>
</evidence>
<evidence type="ECO:0000256" key="6">
    <source>
        <dbReference type="ARBA" id="ARBA00022723"/>
    </source>
</evidence>
<evidence type="ECO:0000256" key="3">
    <source>
        <dbReference type="ARBA" id="ARBA00022603"/>
    </source>
</evidence>
<dbReference type="PROSITE" id="PS51687">
    <property type="entry name" value="SAM_MT_RNA_M5U"/>
    <property type="match status" value="1"/>
</dbReference>
<dbReference type="PROSITE" id="PS01231">
    <property type="entry name" value="TRMA_2"/>
    <property type="match status" value="1"/>
</dbReference>
<dbReference type="GO" id="GO:0070475">
    <property type="term" value="P:rRNA base methylation"/>
    <property type="evidence" value="ECO:0007669"/>
    <property type="project" value="TreeGrafter"/>
</dbReference>
<dbReference type="InterPro" id="IPR029063">
    <property type="entry name" value="SAM-dependent_MTases_sf"/>
</dbReference>
<comment type="caution">
    <text evidence="11">The sequence shown here is derived from an EMBL/GenBank/DDBJ whole genome shotgun (WGS) entry which is preliminary data.</text>
</comment>
<name>A0A021VX48_9CELL</name>
<evidence type="ECO:0000256" key="2">
    <source>
        <dbReference type="ARBA" id="ARBA00022552"/>
    </source>
</evidence>
<keyword evidence="6" id="KW-0479">Metal-binding</keyword>
<dbReference type="GO" id="GO:0070041">
    <property type="term" value="F:rRNA (uridine-C5-)-methyltransferase activity"/>
    <property type="evidence" value="ECO:0007669"/>
    <property type="project" value="TreeGrafter"/>
</dbReference>
<evidence type="ECO:0000256" key="8">
    <source>
        <dbReference type="ARBA" id="ARBA00023014"/>
    </source>
</evidence>
<dbReference type="OrthoDB" id="9804590at2"/>
<dbReference type="CDD" id="cd02440">
    <property type="entry name" value="AdoMet_MTases"/>
    <property type="match status" value="1"/>
</dbReference>
<dbReference type="NCBIfam" id="NF002909">
    <property type="entry name" value="PRK03522.2-1"/>
    <property type="match status" value="1"/>
</dbReference>
<dbReference type="PANTHER" id="PTHR11061:SF30">
    <property type="entry name" value="TRNA (URACIL(54)-C(5))-METHYLTRANSFERASE"/>
    <property type="match status" value="1"/>
</dbReference>
<dbReference type="PANTHER" id="PTHR11061">
    <property type="entry name" value="RNA M5U METHYLTRANSFERASE"/>
    <property type="match status" value="1"/>
</dbReference>
<dbReference type="PROSITE" id="PS01230">
    <property type="entry name" value="TRMA_1"/>
    <property type="match status" value="1"/>
</dbReference>
<feature type="active site" description="Nucleophile" evidence="9">
    <location>
        <position position="335"/>
    </location>
</feature>
<dbReference type="GO" id="GO:0046872">
    <property type="term" value="F:metal ion binding"/>
    <property type="evidence" value="ECO:0007669"/>
    <property type="project" value="UniProtKB-KW"/>
</dbReference>
<proteinExistence type="inferred from homology"/>
<protein>
    <submittedName>
        <fullName evidence="11">23S rRNA methyltransferase</fullName>
    </submittedName>
</protein>
<feature type="binding site" evidence="9">
    <location>
        <position position="308"/>
    </location>
    <ligand>
        <name>S-adenosyl-L-methionine</name>
        <dbReference type="ChEBI" id="CHEBI:59789"/>
    </ligand>
</feature>
<keyword evidence="1" id="KW-0004">4Fe-4S</keyword>
<dbReference type="Pfam" id="PF05958">
    <property type="entry name" value="tRNA_U5-meth_tr"/>
    <property type="match status" value="1"/>
</dbReference>
<keyword evidence="4 9" id="KW-0808">Transferase</keyword>
<evidence type="ECO:0000256" key="4">
    <source>
        <dbReference type="ARBA" id="ARBA00022679"/>
    </source>
</evidence>
<dbReference type="SUPFAM" id="SSF53335">
    <property type="entry name" value="S-adenosyl-L-methionine-dependent methyltransferases"/>
    <property type="match status" value="1"/>
</dbReference>
<gene>
    <name evidence="11" type="ORF">N866_08055</name>
</gene>
<keyword evidence="3 9" id="KW-0489">Methyltransferase</keyword>
<evidence type="ECO:0000256" key="1">
    <source>
        <dbReference type="ARBA" id="ARBA00022485"/>
    </source>
</evidence>
<dbReference type="InterPro" id="IPR010280">
    <property type="entry name" value="U5_MeTrfase_fam"/>
</dbReference>
<evidence type="ECO:0000313" key="11">
    <source>
        <dbReference type="EMBL" id="EYR64595.1"/>
    </source>
</evidence>
<keyword evidence="7" id="KW-0408">Iron</keyword>
<dbReference type="InterPro" id="IPR011825">
    <property type="entry name" value="23SrRNA_MeTrfase_RlmC"/>
</dbReference>
<evidence type="ECO:0000256" key="7">
    <source>
        <dbReference type="ARBA" id="ARBA00023004"/>
    </source>
</evidence>
<feature type="binding site" evidence="9">
    <location>
        <position position="211"/>
    </location>
    <ligand>
        <name>S-adenosyl-L-methionine</name>
        <dbReference type="ChEBI" id="CHEBI:59789"/>
    </ligand>
</feature>
<dbReference type="EMBL" id="AXCW01000024">
    <property type="protein sequence ID" value="EYR64595.1"/>
    <property type="molecule type" value="Genomic_DNA"/>
</dbReference>
<dbReference type="InterPro" id="IPR030390">
    <property type="entry name" value="MeTrfase_TrmA_AS"/>
</dbReference>
<accession>A0A021VX48</accession>
<dbReference type="NCBIfam" id="TIGR02085">
    <property type="entry name" value="meth_trns_rumB"/>
    <property type="match status" value="1"/>
</dbReference>
<feature type="active site" evidence="10">
    <location>
        <position position="335"/>
    </location>
</feature>
<evidence type="ECO:0000256" key="9">
    <source>
        <dbReference type="PROSITE-ProRule" id="PRU01024"/>
    </source>
</evidence>
<dbReference type="RefSeq" id="WP_034222911.1">
    <property type="nucleotide sequence ID" value="NZ_AXCW01000024.1"/>
</dbReference>
<evidence type="ECO:0000256" key="10">
    <source>
        <dbReference type="PROSITE-ProRule" id="PRU10015"/>
    </source>
</evidence>
<keyword evidence="8" id="KW-0411">Iron-sulfur</keyword>
<dbReference type="GO" id="GO:0051539">
    <property type="term" value="F:4 iron, 4 sulfur cluster binding"/>
    <property type="evidence" value="ECO:0007669"/>
    <property type="project" value="UniProtKB-KW"/>
</dbReference>
<dbReference type="Gene3D" id="2.40.50.1070">
    <property type="match status" value="1"/>
</dbReference>
<keyword evidence="12" id="KW-1185">Reference proteome</keyword>
<organism evidence="11 12">
    <name type="scientific">Actinotalea ferrariae CF5-4</name>
    <dbReference type="NCBI Taxonomy" id="948458"/>
    <lineage>
        <taxon>Bacteria</taxon>
        <taxon>Bacillati</taxon>
        <taxon>Actinomycetota</taxon>
        <taxon>Actinomycetes</taxon>
        <taxon>Micrococcales</taxon>
        <taxon>Cellulomonadaceae</taxon>
        <taxon>Actinotalea</taxon>
    </lineage>
</organism>